<organism evidence="12 13">
    <name type="scientific">Candidatus Borkfalkia avicola</name>
    <dbReference type="NCBI Taxonomy" id="2838503"/>
    <lineage>
        <taxon>Bacteria</taxon>
        <taxon>Bacillati</taxon>
        <taxon>Bacillota</taxon>
        <taxon>Clostridia</taxon>
        <taxon>Christensenellales</taxon>
        <taxon>Christensenellaceae</taxon>
        <taxon>Candidatus Borkfalkia</taxon>
    </lineage>
</organism>
<reference evidence="12" key="1">
    <citation type="journal article" date="2021" name="PeerJ">
        <title>Extensive microbial diversity within the chicken gut microbiome revealed by metagenomics and culture.</title>
        <authorList>
            <person name="Gilroy R."/>
            <person name="Ravi A."/>
            <person name="Getino M."/>
            <person name="Pursley I."/>
            <person name="Horton D.L."/>
            <person name="Alikhan N.F."/>
            <person name="Baker D."/>
            <person name="Gharbi K."/>
            <person name="Hall N."/>
            <person name="Watson M."/>
            <person name="Adriaenssens E.M."/>
            <person name="Foster-Nyarko E."/>
            <person name="Jarju S."/>
            <person name="Secka A."/>
            <person name="Antonio M."/>
            <person name="Oren A."/>
            <person name="Chaudhuri R.R."/>
            <person name="La Ragione R."/>
            <person name="Hildebrand F."/>
            <person name="Pallen M.J."/>
        </authorList>
    </citation>
    <scope>NUCLEOTIDE SEQUENCE</scope>
    <source>
        <strain evidence="12">CHK192-19661</strain>
    </source>
</reference>
<evidence type="ECO:0000256" key="8">
    <source>
        <dbReference type="ARBA" id="ARBA00023239"/>
    </source>
</evidence>
<evidence type="ECO:0000259" key="11">
    <source>
        <dbReference type="Pfam" id="PF24621"/>
    </source>
</evidence>
<evidence type="ECO:0000256" key="3">
    <source>
        <dbReference type="ARBA" id="ARBA00001947"/>
    </source>
</evidence>
<evidence type="ECO:0000256" key="1">
    <source>
        <dbReference type="ARBA" id="ARBA00001911"/>
    </source>
</evidence>
<evidence type="ECO:0000256" key="9">
    <source>
        <dbReference type="ARBA" id="ARBA00023285"/>
    </source>
</evidence>
<dbReference type="InterPro" id="IPR056179">
    <property type="entry name" value="DHQS_C"/>
</dbReference>
<dbReference type="Pfam" id="PF01761">
    <property type="entry name" value="DHQ_synthase"/>
    <property type="match status" value="1"/>
</dbReference>
<evidence type="ECO:0000256" key="4">
    <source>
        <dbReference type="ARBA" id="ARBA00022723"/>
    </source>
</evidence>
<dbReference type="GO" id="GO:0009073">
    <property type="term" value="P:aromatic amino acid family biosynthetic process"/>
    <property type="evidence" value="ECO:0007669"/>
    <property type="project" value="InterPro"/>
</dbReference>
<dbReference type="Proteomes" id="UP000824025">
    <property type="component" value="Unassembled WGS sequence"/>
</dbReference>
<dbReference type="GO" id="GO:0000166">
    <property type="term" value="F:nucleotide binding"/>
    <property type="evidence" value="ECO:0007669"/>
    <property type="project" value="UniProtKB-KW"/>
</dbReference>
<keyword evidence="4" id="KW-0479">Metal-binding</keyword>
<keyword evidence="5" id="KW-0547">Nucleotide-binding</keyword>
<dbReference type="InterPro" id="IPR030960">
    <property type="entry name" value="DHQS/DOIS_N"/>
</dbReference>
<evidence type="ECO:0000256" key="6">
    <source>
        <dbReference type="ARBA" id="ARBA00022833"/>
    </source>
</evidence>
<comment type="cofactor">
    <cofactor evidence="3">
        <name>Zn(2+)</name>
        <dbReference type="ChEBI" id="CHEBI:29105"/>
    </cofactor>
</comment>
<dbReference type="GO" id="GO:0003856">
    <property type="term" value="F:3-dehydroquinate synthase activity"/>
    <property type="evidence" value="ECO:0007669"/>
    <property type="project" value="TreeGrafter"/>
</dbReference>
<dbReference type="PANTHER" id="PTHR43622">
    <property type="entry name" value="3-DEHYDROQUINATE SYNTHASE"/>
    <property type="match status" value="1"/>
</dbReference>
<dbReference type="PIRSF" id="PIRSF001455">
    <property type="entry name" value="DHQ_synth"/>
    <property type="match status" value="1"/>
</dbReference>
<dbReference type="PANTHER" id="PTHR43622:SF1">
    <property type="entry name" value="3-DEHYDROQUINATE SYNTHASE"/>
    <property type="match status" value="1"/>
</dbReference>
<keyword evidence="8" id="KW-0456">Lyase</keyword>
<dbReference type="Gene3D" id="1.20.1090.10">
    <property type="entry name" value="Dehydroquinate synthase-like - alpha domain"/>
    <property type="match status" value="1"/>
</dbReference>
<dbReference type="EMBL" id="DXCF01000031">
    <property type="protein sequence ID" value="HIZ10008.1"/>
    <property type="molecule type" value="Genomic_DNA"/>
</dbReference>
<dbReference type="CDD" id="cd08195">
    <property type="entry name" value="DHQS"/>
    <property type="match status" value="1"/>
</dbReference>
<keyword evidence="6" id="KW-0862">Zinc</keyword>
<comment type="cofactor">
    <cofactor evidence="2">
        <name>Co(2+)</name>
        <dbReference type="ChEBI" id="CHEBI:48828"/>
    </cofactor>
</comment>
<sequence length="350" mass="37965">MQSIEIHTKSRPSAVLCGEGAREEAAAFLRGKDAFIVTDANVARLHGQTIGKLFPDARLCVLPAGERHKNKASLFRILDGMLEANLHRTSVVAALGGGVVGDMAGLAAALYMRGTRLIQIPTTLLAQVDSSVGGKTAIDYKGVKNVIGAFYQPERVFCDPFFLSTLPAREVKCGLGEIIKTGVLDPEIGDALCANKGKLGDLTFLFSLAEKCIRFKAGVVEKDETESSGLRKCLNLGHTTGHALELLCGRRSHGEYVLIGMWLESIIAEREGVCTPARAEEVRALVRLAEPRIPRIEGAERALRYALLDKKNGAKGEVALLLPKARGEYAELSLPAEKYARYLKLLEENR</sequence>
<evidence type="ECO:0000256" key="7">
    <source>
        <dbReference type="ARBA" id="ARBA00023027"/>
    </source>
</evidence>
<evidence type="ECO:0000259" key="10">
    <source>
        <dbReference type="Pfam" id="PF01761"/>
    </source>
</evidence>
<evidence type="ECO:0000313" key="13">
    <source>
        <dbReference type="Proteomes" id="UP000824025"/>
    </source>
</evidence>
<feature type="domain" description="3-dehydroquinate synthase C-terminal" evidence="11">
    <location>
        <begin position="174"/>
        <end position="312"/>
    </location>
</feature>
<comment type="caution">
    <text evidence="12">The sequence shown here is derived from an EMBL/GenBank/DDBJ whole genome shotgun (WGS) entry which is preliminary data.</text>
</comment>
<keyword evidence="7" id="KW-0520">NAD</keyword>
<dbReference type="Pfam" id="PF24621">
    <property type="entry name" value="DHQS_C"/>
    <property type="match status" value="1"/>
</dbReference>
<comment type="cofactor">
    <cofactor evidence="1">
        <name>NAD(+)</name>
        <dbReference type="ChEBI" id="CHEBI:57540"/>
    </cofactor>
</comment>
<dbReference type="GO" id="GO:0046872">
    <property type="term" value="F:metal ion binding"/>
    <property type="evidence" value="ECO:0007669"/>
    <property type="project" value="UniProtKB-KW"/>
</dbReference>
<dbReference type="InterPro" id="IPR030963">
    <property type="entry name" value="DHQ_synth_fam"/>
</dbReference>
<protein>
    <submittedName>
        <fullName evidence="12">3-dehydroquinate synthase</fullName>
    </submittedName>
</protein>
<dbReference type="AlphaFoldDB" id="A0A9D2D7H4"/>
<gene>
    <name evidence="12" type="ORF">H9726_05930</name>
</gene>
<dbReference type="SUPFAM" id="SSF56796">
    <property type="entry name" value="Dehydroquinate synthase-like"/>
    <property type="match status" value="1"/>
</dbReference>
<feature type="domain" description="3-dehydroquinate synthase N-terminal" evidence="10">
    <location>
        <begin position="60"/>
        <end position="172"/>
    </location>
</feature>
<accession>A0A9D2D7H4</accession>
<proteinExistence type="predicted"/>
<evidence type="ECO:0000256" key="5">
    <source>
        <dbReference type="ARBA" id="ARBA00022741"/>
    </source>
</evidence>
<reference evidence="12" key="2">
    <citation type="submission" date="2021-04" db="EMBL/GenBank/DDBJ databases">
        <authorList>
            <person name="Gilroy R."/>
        </authorList>
    </citation>
    <scope>NUCLEOTIDE SEQUENCE</scope>
    <source>
        <strain evidence="12">CHK192-19661</strain>
    </source>
</reference>
<dbReference type="InterPro" id="IPR050071">
    <property type="entry name" value="Dehydroquinate_synthase"/>
</dbReference>
<evidence type="ECO:0000256" key="2">
    <source>
        <dbReference type="ARBA" id="ARBA00001941"/>
    </source>
</evidence>
<dbReference type="FunFam" id="3.40.50.1970:FF:000007">
    <property type="entry name" value="Pentafunctional AROM polypeptide"/>
    <property type="match status" value="1"/>
</dbReference>
<name>A0A9D2D7H4_9FIRM</name>
<dbReference type="Gene3D" id="3.40.50.1970">
    <property type="match status" value="1"/>
</dbReference>
<keyword evidence="9" id="KW-0170">Cobalt</keyword>
<evidence type="ECO:0000313" key="12">
    <source>
        <dbReference type="EMBL" id="HIZ10008.1"/>
    </source>
</evidence>